<feature type="domain" description="HTH lysR-type" evidence="5">
    <location>
        <begin position="3"/>
        <end position="60"/>
    </location>
</feature>
<dbReference type="SUPFAM" id="SSF46785">
    <property type="entry name" value="Winged helix' DNA-binding domain"/>
    <property type="match status" value="1"/>
</dbReference>
<dbReference type="Pfam" id="PF00126">
    <property type="entry name" value="HTH_1"/>
    <property type="match status" value="1"/>
</dbReference>
<evidence type="ECO:0000256" key="1">
    <source>
        <dbReference type="ARBA" id="ARBA00009437"/>
    </source>
</evidence>
<evidence type="ECO:0000256" key="2">
    <source>
        <dbReference type="ARBA" id="ARBA00023015"/>
    </source>
</evidence>
<dbReference type="OrthoDB" id="9808620at2"/>
<dbReference type="EMBL" id="VHSH01000008">
    <property type="protein sequence ID" value="TQV76153.1"/>
    <property type="molecule type" value="Genomic_DNA"/>
</dbReference>
<dbReference type="PROSITE" id="PS50931">
    <property type="entry name" value="HTH_LYSR"/>
    <property type="match status" value="1"/>
</dbReference>
<dbReference type="GO" id="GO:0000976">
    <property type="term" value="F:transcription cis-regulatory region binding"/>
    <property type="evidence" value="ECO:0007669"/>
    <property type="project" value="TreeGrafter"/>
</dbReference>
<dbReference type="RefSeq" id="WP_142898416.1">
    <property type="nucleotide sequence ID" value="NZ_ML660059.1"/>
</dbReference>
<dbReference type="InterPro" id="IPR036388">
    <property type="entry name" value="WH-like_DNA-bd_sf"/>
</dbReference>
<dbReference type="InterPro" id="IPR036390">
    <property type="entry name" value="WH_DNA-bd_sf"/>
</dbReference>
<dbReference type="CDD" id="cd05466">
    <property type="entry name" value="PBP2_LTTR_substrate"/>
    <property type="match status" value="1"/>
</dbReference>
<dbReference type="PANTHER" id="PTHR30126">
    <property type="entry name" value="HTH-TYPE TRANSCRIPTIONAL REGULATOR"/>
    <property type="match status" value="1"/>
</dbReference>
<sequence length="288" mass="31419">MSMIYSQIRAFHAVASHGSFTRAAAALSVSQPTLSSQVKALEAKYEVDLFIPAGRGIEITPLGRRLHAITQKQFRLEAEAELLLSETRSLKAGFLRIGADSPYHALPLVARYQERYPGIEISMNFGNSRDTLADLMARRIDVAIIPPPPEDDPRLISQLLIADRLVAFVPKAHKWAKQKSVNLKRLAGTRVILREEGSTTRAVFEAAVAAAGMTLKDVFEIGSREAVRAAVVEGLGVGVVSEAELIRGDNIHVLPISGADLRVPEHLVCLAECAPQRTIKAVFDLLED</sequence>
<evidence type="ECO:0000313" key="6">
    <source>
        <dbReference type="EMBL" id="TQV76153.1"/>
    </source>
</evidence>
<name>A0A545TG06_9PROT</name>
<accession>A0A545TG06</accession>
<protein>
    <submittedName>
        <fullName evidence="6">LysR family transcriptional regulator</fullName>
    </submittedName>
</protein>
<evidence type="ECO:0000256" key="4">
    <source>
        <dbReference type="ARBA" id="ARBA00023163"/>
    </source>
</evidence>
<keyword evidence="3" id="KW-0238">DNA-binding</keyword>
<comment type="caution">
    <text evidence="6">The sequence shown here is derived from an EMBL/GenBank/DDBJ whole genome shotgun (WGS) entry which is preliminary data.</text>
</comment>
<keyword evidence="7" id="KW-1185">Reference proteome</keyword>
<keyword evidence="4" id="KW-0804">Transcription</keyword>
<dbReference type="PRINTS" id="PR00039">
    <property type="entry name" value="HTHLYSR"/>
</dbReference>
<dbReference type="InterPro" id="IPR000847">
    <property type="entry name" value="LysR_HTH_N"/>
</dbReference>
<comment type="similarity">
    <text evidence="1">Belongs to the LysR transcriptional regulatory family.</text>
</comment>
<dbReference type="GO" id="GO:0003700">
    <property type="term" value="F:DNA-binding transcription factor activity"/>
    <property type="evidence" value="ECO:0007669"/>
    <property type="project" value="InterPro"/>
</dbReference>
<dbReference type="Gene3D" id="3.40.190.290">
    <property type="match status" value="1"/>
</dbReference>
<dbReference type="AlphaFoldDB" id="A0A545TG06"/>
<dbReference type="Gene3D" id="1.10.10.10">
    <property type="entry name" value="Winged helix-like DNA-binding domain superfamily/Winged helix DNA-binding domain"/>
    <property type="match status" value="1"/>
</dbReference>
<keyword evidence="2" id="KW-0805">Transcription regulation</keyword>
<dbReference type="Pfam" id="PF03466">
    <property type="entry name" value="LysR_substrate"/>
    <property type="match status" value="1"/>
</dbReference>
<evidence type="ECO:0000313" key="7">
    <source>
        <dbReference type="Proteomes" id="UP000315252"/>
    </source>
</evidence>
<dbReference type="SUPFAM" id="SSF53850">
    <property type="entry name" value="Periplasmic binding protein-like II"/>
    <property type="match status" value="1"/>
</dbReference>
<reference evidence="6 7" key="1">
    <citation type="submission" date="2019-06" db="EMBL/GenBank/DDBJ databases">
        <title>Whole genome sequence for Rhodospirillaceae sp. R148.</title>
        <authorList>
            <person name="Wang G."/>
        </authorList>
    </citation>
    <scope>NUCLEOTIDE SEQUENCE [LARGE SCALE GENOMIC DNA]</scope>
    <source>
        <strain evidence="6 7">R148</strain>
    </source>
</reference>
<dbReference type="Proteomes" id="UP000315252">
    <property type="component" value="Unassembled WGS sequence"/>
</dbReference>
<evidence type="ECO:0000256" key="3">
    <source>
        <dbReference type="ARBA" id="ARBA00023125"/>
    </source>
</evidence>
<organism evidence="6 7">
    <name type="scientific">Denitrobaculum tricleocarpae</name>
    <dbReference type="NCBI Taxonomy" id="2591009"/>
    <lineage>
        <taxon>Bacteria</taxon>
        <taxon>Pseudomonadati</taxon>
        <taxon>Pseudomonadota</taxon>
        <taxon>Alphaproteobacteria</taxon>
        <taxon>Rhodospirillales</taxon>
        <taxon>Rhodospirillaceae</taxon>
        <taxon>Denitrobaculum</taxon>
    </lineage>
</organism>
<dbReference type="InterPro" id="IPR005119">
    <property type="entry name" value="LysR_subst-bd"/>
</dbReference>
<dbReference type="PANTHER" id="PTHR30126:SF94">
    <property type="entry name" value="LYSR FAMILY TRANSCRIPTIONAL REGULATOR"/>
    <property type="match status" value="1"/>
</dbReference>
<evidence type="ECO:0000259" key="5">
    <source>
        <dbReference type="PROSITE" id="PS50931"/>
    </source>
</evidence>
<gene>
    <name evidence="6" type="ORF">FKG95_21150</name>
</gene>
<proteinExistence type="inferred from homology"/>